<comment type="caution">
    <text evidence="2">The sequence shown here is derived from an EMBL/GenBank/DDBJ whole genome shotgun (WGS) entry which is preliminary data.</text>
</comment>
<name>A0A8H6HJR1_9AGAR</name>
<feature type="compositionally biased region" description="Low complexity" evidence="1">
    <location>
        <begin position="91"/>
        <end position="134"/>
    </location>
</feature>
<protein>
    <submittedName>
        <fullName evidence="2">Uncharacterized protein</fullName>
    </submittedName>
</protein>
<organism evidence="2 3">
    <name type="scientific">Ephemerocybe angulata</name>
    <dbReference type="NCBI Taxonomy" id="980116"/>
    <lineage>
        <taxon>Eukaryota</taxon>
        <taxon>Fungi</taxon>
        <taxon>Dikarya</taxon>
        <taxon>Basidiomycota</taxon>
        <taxon>Agaricomycotina</taxon>
        <taxon>Agaricomycetes</taxon>
        <taxon>Agaricomycetidae</taxon>
        <taxon>Agaricales</taxon>
        <taxon>Agaricineae</taxon>
        <taxon>Psathyrellaceae</taxon>
        <taxon>Ephemerocybe</taxon>
    </lineage>
</organism>
<gene>
    <name evidence="2" type="ORF">DFP72DRAFT_589719</name>
</gene>
<reference evidence="2 3" key="1">
    <citation type="submission" date="2020-07" db="EMBL/GenBank/DDBJ databases">
        <title>Comparative genomics of pyrophilous fungi reveals a link between fire events and developmental genes.</title>
        <authorList>
            <consortium name="DOE Joint Genome Institute"/>
            <person name="Steindorff A.S."/>
            <person name="Carver A."/>
            <person name="Calhoun S."/>
            <person name="Stillman K."/>
            <person name="Liu H."/>
            <person name="Lipzen A."/>
            <person name="Pangilinan J."/>
            <person name="Labutti K."/>
            <person name="Bruns T.D."/>
            <person name="Grigoriev I.V."/>
        </authorList>
    </citation>
    <scope>NUCLEOTIDE SEQUENCE [LARGE SCALE GENOMIC DNA]</scope>
    <source>
        <strain evidence="2 3">CBS 144469</strain>
    </source>
</reference>
<dbReference type="EMBL" id="JACGCI010000079">
    <property type="protein sequence ID" value="KAF6747610.1"/>
    <property type="molecule type" value="Genomic_DNA"/>
</dbReference>
<evidence type="ECO:0000256" key="1">
    <source>
        <dbReference type="SAM" id="MobiDB-lite"/>
    </source>
</evidence>
<feature type="compositionally biased region" description="Basic residues" evidence="1">
    <location>
        <begin position="135"/>
        <end position="148"/>
    </location>
</feature>
<evidence type="ECO:0000313" key="2">
    <source>
        <dbReference type="EMBL" id="KAF6747610.1"/>
    </source>
</evidence>
<sequence length="180" mass="20250">MTSSCGRGPRRWQSLIRHCALEIPTAKLAINQRSGSIIACYLPPPCRRAPSPSTDLVQRDDGPAPTHVSPSQQRLRHRTSQHLRSDTRLGSASSIPSSPTSIHSSSRSSSATSSSHLPRLTQTSPSTHTTSPARRILRPQRARQRRRYAHEVPRHRLRDRSTSLSYIPLRRPHERLREPS</sequence>
<proteinExistence type="predicted"/>
<keyword evidence="3" id="KW-1185">Reference proteome</keyword>
<feature type="region of interest" description="Disordered" evidence="1">
    <location>
        <begin position="49"/>
        <end position="180"/>
    </location>
</feature>
<dbReference type="AlphaFoldDB" id="A0A8H6HJR1"/>
<evidence type="ECO:0000313" key="3">
    <source>
        <dbReference type="Proteomes" id="UP000521943"/>
    </source>
</evidence>
<accession>A0A8H6HJR1</accession>
<dbReference type="Proteomes" id="UP000521943">
    <property type="component" value="Unassembled WGS sequence"/>
</dbReference>